<feature type="transmembrane region" description="Helical" evidence="11">
    <location>
        <begin position="263"/>
        <end position="281"/>
    </location>
</feature>
<dbReference type="Pfam" id="PF00654">
    <property type="entry name" value="Voltage_CLC"/>
    <property type="match status" value="1"/>
</dbReference>
<dbReference type="eggNOG" id="COG0517">
    <property type="taxonomic scope" value="Bacteria"/>
</dbReference>
<keyword evidence="3 11" id="KW-0812">Transmembrane</keyword>
<evidence type="ECO:0000313" key="13">
    <source>
        <dbReference type="EMBL" id="EGB16374.1"/>
    </source>
</evidence>
<dbReference type="AlphaFoldDB" id="F0JKC5"/>
<proteinExistence type="predicted"/>
<dbReference type="STRING" id="641491.DND132_3171"/>
<dbReference type="PRINTS" id="PR00762">
    <property type="entry name" value="CLCHANNEL"/>
</dbReference>
<keyword evidence="4 11" id="KW-1133">Transmembrane helix</keyword>
<comment type="subcellular location">
    <subcellularLocation>
        <location evidence="1">Membrane</location>
        <topology evidence="1">Multi-pass membrane protein</topology>
    </subcellularLocation>
</comment>
<feature type="transmembrane region" description="Helical" evidence="11">
    <location>
        <begin position="375"/>
        <end position="395"/>
    </location>
</feature>
<dbReference type="InterPro" id="IPR014743">
    <property type="entry name" value="Cl-channel_core"/>
</dbReference>
<reference evidence="13 14" key="1">
    <citation type="journal article" date="2011" name="J. Bacteriol.">
        <title>Genome sequence of the mercury-methylating strain Desulfovibrio desulfuricans ND132.</title>
        <authorList>
            <person name="Brown S.D."/>
            <person name="Gilmour C.C."/>
            <person name="Kucken A.M."/>
            <person name="Wall J.D."/>
            <person name="Elias D.A."/>
            <person name="Brandt C.C."/>
            <person name="Podar M."/>
            <person name="Chertkov O."/>
            <person name="Held B."/>
            <person name="Bruce D.C."/>
            <person name="Detter J.C."/>
            <person name="Tapia R."/>
            <person name="Han C.S."/>
            <person name="Goodwin L.A."/>
            <person name="Cheng J.F."/>
            <person name="Pitluck S."/>
            <person name="Woyke T."/>
            <person name="Mikhailova N."/>
            <person name="Ivanova N.N."/>
            <person name="Han J."/>
            <person name="Lucas S."/>
            <person name="Lapidus A.L."/>
            <person name="Land M.L."/>
            <person name="Hauser L.J."/>
            <person name="Palumbo A.V."/>
        </authorList>
    </citation>
    <scope>NUCLEOTIDE SEQUENCE [LARGE SCALE GENOMIC DNA]</scope>
    <source>
        <strain evidence="13 14">ND132</strain>
    </source>
</reference>
<feature type="transmembrane region" description="Helical" evidence="11">
    <location>
        <begin position="342"/>
        <end position="363"/>
    </location>
</feature>
<evidence type="ECO:0000313" key="14">
    <source>
        <dbReference type="Proteomes" id="UP000007845"/>
    </source>
</evidence>
<name>F0JKC5_9BACT</name>
<organism evidence="13 14">
    <name type="scientific">Pseudodesulfovibrio mercurii</name>
    <dbReference type="NCBI Taxonomy" id="641491"/>
    <lineage>
        <taxon>Bacteria</taxon>
        <taxon>Pseudomonadati</taxon>
        <taxon>Thermodesulfobacteriota</taxon>
        <taxon>Desulfovibrionia</taxon>
        <taxon>Desulfovibrionales</taxon>
        <taxon>Desulfovibrionaceae</taxon>
    </lineage>
</organism>
<dbReference type="SUPFAM" id="SSF81340">
    <property type="entry name" value="Clc chloride channel"/>
    <property type="match status" value="1"/>
</dbReference>
<feature type="transmembrane region" description="Helical" evidence="11">
    <location>
        <begin position="301"/>
        <end position="321"/>
    </location>
</feature>
<feature type="domain" description="CBS" evidence="12">
    <location>
        <begin position="558"/>
        <end position="616"/>
    </location>
</feature>
<feature type="transmembrane region" description="Helical" evidence="11">
    <location>
        <begin position="33"/>
        <end position="55"/>
    </location>
</feature>
<dbReference type="PANTHER" id="PTHR43427:SF6">
    <property type="entry name" value="CHLORIDE CHANNEL PROTEIN CLC-E"/>
    <property type="match status" value="1"/>
</dbReference>
<gene>
    <name evidence="13" type="ORF">DND132_3171</name>
</gene>
<dbReference type="PANTHER" id="PTHR43427">
    <property type="entry name" value="CHLORIDE CHANNEL PROTEIN CLC-E"/>
    <property type="match status" value="1"/>
</dbReference>
<evidence type="ECO:0000256" key="9">
    <source>
        <dbReference type="ARBA" id="ARBA00023303"/>
    </source>
</evidence>
<keyword evidence="5" id="KW-0406">Ion transport</keyword>
<dbReference type="CDD" id="cd04613">
    <property type="entry name" value="CBS_pair_voltage-gated_CLC_bac"/>
    <property type="match status" value="1"/>
</dbReference>
<evidence type="ECO:0000256" key="3">
    <source>
        <dbReference type="ARBA" id="ARBA00022692"/>
    </source>
</evidence>
<keyword evidence="9" id="KW-0407">Ion channel</keyword>
<dbReference type="PROSITE" id="PS51371">
    <property type="entry name" value="CBS"/>
    <property type="match status" value="2"/>
</dbReference>
<dbReference type="GO" id="GO:0034707">
    <property type="term" value="C:chloride channel complex"/>
    <property type="evidence" value="ECO:0007669"/>
    <property type="project" value="UniProtKB-KW"/>
</dbReference>
<evidence type="ECO:0000256" key="4">
    <source>
        <dbReference type="ARBA" id="ARBA00022989"/>
    </source>
</evidence>
<dbReference type="Pfam" id="PF00571">
    <property type="entry name" value="CBS"/>
    <property type="match status" value="2"/>
</dbReference>
<feature type="transmembrane region" description="Helical" evidence="11">
    <location>
        <begin position="407"/>
        <end position="426"/>
    </location>
</feature>
<dbReference type="Gene3D" id="1.10.3080.10">
    <property type="entry name" value="Clc chloride channel"/>
    <property type="match status" value="1"/>
</dbReference>
<evidence type="ECO:0000256" key="2">
    <source>
        <dbReference type="ARBA" id="ARBA00022448"/>
    </source>
</evidence>
<protein>
    <submittedName>
        <fullName evidence="13">Cl-channel voltage-gated family protein</fullName>
    </submittedName>
</protein>
<dbReference type="Proteomes" id="UP000007845">
    <property type="component" value="Chromosome"/>
</dbReference>
<evidence type="ECO:0000256" key="11">
    <source>
        <dbReference type="SAM" id="Phobius"/>
    </source>
</evidence>
<dbReference type="eggNOG" id="COG0038">
    <property type="taxonomic scope" value="Bacteria"/>
</dbReference>
<evidence type="ECO:0000256" key="6">
    <source>
        <dbReference type="ARBA" id="ARBA00023136"/>
    </source>
</evidence>
<dbReference type="InterPro" id="IPR000644">
    <property type="entry name" value="CBS_dom"/>
</dbReference>
<keyword evidence="7" id="KW-0869">Chloride channel</keyword>
<keyword evidence="2" id="KW-0813">Transport</keyword>
<dbReference type="InterPro" id="IPR050368">
    <property type="entry name" value="ClC-type_chloride_channel"/>
</dbReference>
<evidence type="ECO:0000256" key="5">
    <source>
        <dbReference type="ARBA" id="ARBA00023065"/>
    </source>
</evidence>
<dbReference type="GO" id="GO:0005254">
    <property type="term" value="F:chloride channel activity"/>
    <property type="evidence" value="ECO:0007669"/>
    <property type="project" value="UniProtKB-KW"/>
</dbReference>
<evidence type="ECO:0000256" key="10">
    <source>
        <dbReference type="PROSITE-ProRule" id="PRU00703"/>
    </source>
</evidence>
<feature type="domain" description="CBS" evidence="12">
    <location>
        <begin position="493"/>
        <end position="552"/>
    </location>
</feature>
<dbReference type="CDD" id="cd00400">
    <property type="entry name" value="Voltage_gated_ClC"/>
    <property type="match status" value="1"/>
</dbReference>
<keyword evidence="6 11" id="KW-0472">Membrane</keyword>
<accession>F0JKC5</accession>
<dbReference type="HOGENOM" id="CLU_015263_5_3_7"/>
<evidence type="ECO:0000259" key="12">
    <source>
        <dbReference type="PROSITE" id="PS51371"/>
    </source>
</evidence>
<feature type="transmembrane region" description="Helical" evidence="11">
    <location>
        <begin position="189"/>
        <end position="213"/>
    </location>
</feature>
<keyword evidence="8" id="KW-0868">Chloride</keyword>
<sequence length="638" mass="68539">MPGGPLSPMPFHRLINYWKDFVKSYRTVTSFRWLIIGVVVGTLSGLVAAGFFWLVESGKFLIQHHLAGIVSPDPAGEGLFEGPAGQFRPWVIPVFTTGTALLTGWLVKTFIPETINGGTDGTDATINAFHNSGGIIKGRVAIIKGLCSVLTIASGGSAGREGPITQMGAGIGSWLAKLMNMSAKERRMLLLAGAAGGLGAIFRAPLGGALTAVEVIYREDFESEAILPSVMSSVVSYSIFTFFYGTDPIFGIPRFTFHDPRELIFYALLAFVCAAVGWLYVKTFYTIKYHVFFPLKEKIGLVWSMGLGGLAMGLLGILYPYTAQNGLVTGGILSGGYGWLELAILGQIPALGMCYIIIGKTLATSVTIGSGMSGGMFAPALFVGGMSGGLVGKLGHHFFPNIVTQPGAYILVGMAAFFAGVANAPIGPLIMVTELTQGYGLLAPLMLASALCIVLGRGYSLYEHQVENKFDSPAHAEDATINILEQMHVSDFYNPGDVIVLEEGTTLKALTDIIAHSDQFYFPVRSQDGTYVGMVSIHNVRSWMFEEELHELVVVRDLMSRPVYVRPDYDLYQALLRFVNTDYGQIPVVSETDTSDILGLINRDDVFLAYAEAIAEVKGEGQGEAALSAELQPPAKAS</sequence>
<evidence type="ECO:0000256" key="1">
    <source>
        <dbReference type="ARBA" id="ARBA00004141"/>
    </source>
</evidence>
<evidence type="ECO:0000256" key="7">
    <source>
        <dbReference type="ARBA" id="ARBA00023173"/>
    </source>
</evidence>
<dbReference type="InterPro" id="IPR046342">
    <property type="entry name" value="CBS_dom_sf"/>
</dbReference>
<dbReference type="EMBL" id="CP003220">
    <property type="protein sequence ID" value="EGB16374.1"/>
    <property type="molecule type" value="Genomic_DNA"/>
</dbReference>
<keyword evidence="14" id="KW-1185">Reference proteome</keyword>
<keyword evidence="10" id="KW-0129">CBS domain</keyword>
<dbReference type="SUPFAM" id="SSF54631">
    <property type="entry name" value="CBS-domain pair"/>
    <property type="match status" value="1"/>
</dbReference>
<dbReference type="InterPro" id="IPR001807">
    <property type="entry name" value="ClC"/>
</dbReference>
<dbReference type="Gene3D" id="3.10.580.10">
    <property type="entry name" value="CBS-domain"/>
    <property type="match status" value="1"/>
</dbReference>
<feature type="transmembrane region" description="Helical" evidence="11">
    <location>
        <begin position="438"/>
        <end position="459"/>
    </location>
</feature>
<dbReference type="KEGG" id="ddn:DND132_3171"/>
<evidence type="ECO:0000256" key="8">
    <source>
        <dbReference type="ARBA" id="ARBA00023214"/>
    </source>
</evidence>